<comment type="caution">
    <text evidence="2">The sequence shown here is derived from an EMBL/GenBank/DDBJ whole genome shotgun (WGS) entry which is preliminary data.</text>
</comment>
<feature type="region of interest" description="Disordered" evidence="1">
    <location>
        <begin position="96"/>
        <end position="135"/>
    </location>
</feature>
<dbReference type="Proteomes" id="UP001281003">
    <property type="component" value="Unassembled WGS sequence"/>
</dbReference>
<reference evidence="2" key="1">
    <citation type="journal article" date="2023" name="Mol. Phylogenet. Evol.">
        <title>Genome-scale phylogeny and comparative genomics of the fungal order Sordariales.</title>
        <authorList>
            <person name="Hensen N."/>
            <person name="Bonometti L."/>
            <person name="Westerberg I."/>
            <person name="Brannstrom I.O."/>
            <person name="Guillou S."/>
            <person name="Cros-Aarteil S."/>
            <person name="Calhoun S."/>
            <person name="Haridas S."/>
            <person name="Kuo A."/>
            <person name="Mondo S."/>
            <person name="Pangilinan J."/>
            <person name="Riley R."/>
            <person name="LaButti K."/>
            <person name="Andreopoulos B."/>
            <person name="Lipzen A."/>
            <person name="Chen C."/>
            <person name="Yan M."/>
            <person name="Daum C."/>
            <person name="Ng V."/>
            <person name="Clum A."/>
            <person name="Steindorff A."/>
            <person name="Ohm R.A."/>
            <person name="Martin F."/>
            <person name="Silar P."/>
            <person name="Natvig D.O."/>
            <person name="Lalanne C."/>
            <person name="Gautier V."/>
            <person name="Ament-Velasquez S.L."/>
            <person name="Kruys A."/>
            <person name="Hutchinson M.I."/>
            <person name="Powell A.J."/>
            <person name="Barry K."/>
            <person name="Miller A.N."/>
            <person name="Grigoriev I.V."/>
            <person name="Debuchy R."/>
            <person name="Gladieux P."/>
            <person name="Hiltunen Thoren M."/>
            <person name="Johannesson H."/>
        </authorList>
    </citation>
    <scope>NUCLEOTIDE SEQUENCE</scope>
    <source>
        <strain evidence="2">FGSC 1904</strain>
    </source>
</reference>
<accession>A0AAE0P1C1</accession>
<organism evidence="2 3">
    <name type="scientific">Sordaria brevicollis</name>
    <dbReference type="NCBI Taxonomy" id="83679"/>
    <lineage>
        <taxon>Eukaryota</taxon>
        <taxon>Fungi</taxon>
        <taxon>Dikarya</taxon>
        <taxon>Ascomycota</taxon>
        <taxon>Pezizomycotina</taxon>
        <taxon>Sordariomycetes</taxon>
        <taxon>Sordariomycetidae</taxon>
        <taxon>Sordariales</taxon>
        <taxon>Sordariaceae</taxon>
        <taxon>Sordaria</taxon>
    </lineage>
</organism>
<sequence>MINVHSARGQNQNILDITVGMGTWEYDLPFPCLQATAAGTKSYPHPWQDRPPFLSLSLATILHIAVTVTVTVCMGRSSAGHAHTALYGTVQPQRLGSPALPTRARSGYDRRQSVASELRRKAKRGKEPRGGRECTGTLNALHDEPLVIKRWEPEFCARCRNNTSTWRTCPLALPSLNYILHYSSVPTCRPPCLDLRCTALQTLLPVSHFTPARWTGGSEGINRTGIFRVHLCVGGGLHSVLSATCRR</sequence>
<evidence type="ECO:0000313" key="3">
    <source>
        <dbReference type="Proteomes" id="UP001281003"/>
    </source>
</evidence>
<dbReference type="AlphaFoldDB" id="A0AAE0P1C1"/>
<protein>
    <submittedName>
        <fullName evidence="2">Uncharacterized protein</fullName>
    </submittedName>
</protein>
<evidence type="ECO:0000313" key="2">
    <source>
        <dbReference type="EMBL" id="KAK3391444.1"/>
    </source>
</evidence>
<name>A0AAE0P1C1_SORBR</name>
<proteinExistence type="predicted"/>
<gene>
    <name evidence="2" type="ORF">B0T20DRAFT_79322</name>
</gene>
<reference evidence="2" key="2">
    <citation type="submission" date="2023-07" db="EMBL/GenBank/DDBJ databases">
        <authorList>
            <consortium name="Lawrence Berkeley National Laboratory"/>
            <person name="Haridas S."/>
            <person name="Hensen N."/>
            <person name="Bonometti L."/>
            <person name="Westerberg I."/>
            <person name="Brannstrom I.O."/>
            <person name="Guillou S."/>
            <person name="Cros-Aarteil S."/>
            <person name="Calhoun S."/>
            <person name="Kuo A."/>
            <person name="Mondo S."/>
            <person name="Pangilinan J."/>
            <person name="Riley R."/>
            <person name="LaButti K."/>
            <person name="Andreopoulos B."/>
            <person name="Lipzen A."/>
            <person name="Chen C."/>
            <person name="Yanf M."/>
            <person name="Daum C."/>
            <person name="Ng V."/>
            <person name="Clum A."/>
            <person name="Steindorff A."/>
            <person name="Ohm R."/>
            <person name="Martin F."/>
            <person name="Silar P."/>
            <person name="Natvig D."/>
            <person name="Lalanne C."/>
            <person name="Gautier V."/>
            <person name="Ament-velasquez S.L."/>
            <person name="Kruys A."/>
            <person name="Hutchinson M.I."/>
            <person name="Powell A.J."/>
            <person name="Barry K."/>
            <person name="Miller A.N."/>
            <person name="Grigoriev I.V."/>
            <person name="Debuchy R."/>
            <person name="Gladieux P."/>
            <person name="Thoren M.H."/>
            <person name="Johannesson H."/>
        </authorList>
    </citation>
    <scope>NUCLEOTIDE SEQUENCE</scope>
    <source>
        <strain evidence="2">FGSC 1904</strain>
    </source>
</reference>
<evidence type="ECO:0000256" key="1">
    <source>
        <dbReference type="SAM" id="MobiDB-lite"/>
    </source>
</evidence>
<dbReference type="EMBL" id="JAUTDP010000013">
    <property type="protein sequence ID" value="KAK3391444.1"/>
    <property type="molecule type" value="Genomic_DNA"/>
</dbReference>
<keyword evidence="3" id="KW-1185">Reference proteome</keyword>